<dbReference type="PANTHER" id="PTHR10192:SF5">
    <property type="entry name" value="GEPHYRIN"/>
    <property type="match status" value="1"/>
</dbReference>
<accession>A0A844Z770</accession>
<dbReference type="Proteomes" id="UP000460290">
    <property type="component" value="Unassembled WGS sequence"/>
</dbReference>
<dbReference type="EMBL" id="WTYZ01000001">
    <property type="protein sequence ID" value="MXO83658.1"/>
    <property type="molecule type" value="Genomic_DNA"/>
</dbReference>
<dbReference type="Gene3D" id="3.90.105.10">
    <property type="entry name" value="Molybdopterin biosynthesis moea protein, domain 2"/>
    <property type="match status" value="1"/>
</dbReference>
<dbReference type="InterPro" id="IPR001453">
    <property type="entry name" value="MoaB/Mog_dom"/>
</dbReference>
<keyword evidence="4 6" id="KW-0501">Molybdenum cofactor biosynthesis</keyword>
<gene>
    <name evidence="8" type="ORF">GRI35_09825</name>
</gene>
<reference evidence="8 9" key="1">
    <citation type="submission" date="2019-12" db="EMBL/GenBank/DDBJ databases">
        <title>Genomic-based taxomic classification of the family Erythrobacteraceae.</title>
        <authorList>
            <person name="Xu L."/>
        </authorList>
    </citation>
    <scope>NUCLEOTIDE SEQUENCE [LARGE SCALE GENOMIC DNA]</scope>
    <source>
        <strain evidence="8 9">KCTC 42006</strain>
    </source>
</reference>
<dbReference type="SUPFAM" id="SSF63867">
    <property type="entry name" value="MoeA C-terminal domain-like"/>
    <property type="match status" value="1"/>
</dbReference>
<dbReference type="Gene3D" id="2.40.340.10">
    <property type="entry name" value="MoeA, C-terminal, domain IV"/>
    <property type="match status" value="1"/>
</dbReference>
<comment type="cofactor">
    <cofactor evidence="6">
        <name>Mg(2+)</name>
        <dbReference type="ChEBI" id="CHEBI:18420"/>
    </cofactor>
</comment>
<dbReference type="Pfam" id="PF03454">
    <property type="entry name" value="MoeA_C"/>
    <property type="match status" value="1"/>
</dbReference>
<dbReference type="EC" id="2.10.1.1" evidence="6"/>
<sequence>MKPPIPLHEAQARLLDLVQPTATETVSCEDALGRYLAAPLIAKRTQPAADLSAMDGFAVSGEGSWRVIGESRCGVPFGGSVSAGEATRISTGAHVPKGAEAIVLVEDAKLASGNQLTATEEPISGRHIRRAGSDFETGAHLLETGTRITAARLALTRMAGHSSLTVHTAPEVAILECGDELSTMPHMCNIDQIPATNGAMLSAMTLTEKVVVQTSPPIPDNLDALAATIETYSGTNLLIISGGASVGDHDLVRPALHRLGAKIDFWRVAMKPGKPLMVATRGKQIILGLPGNPVSSYVTGFLFMLPALRRLLGAKECIPNPISLPCYEDLPAGGPRRTFMRATFGEGQVTPIAQQGSGALGALAQADVLIERPEHCGVTKSGAHVPVYILPTSGVA</sequence>
<dbReference type="PANTHER" id="PTHR10192">
    <property type="entry name" value="MOLYBDOPTERIN BIOSYNTHESIS PROTEIN"/>
    <property type="match status" value="1"/>
</dbReference>
<keyword evidence="6" id="KW-0460">Magnesium</keyword>
<evidence type="ECO:0000256" key="6">
    <source>
        <dbReference type="RuleBase" id="RU365090"/>
    </source>
</evidence>
<evidence type="ECO:0000256" key="5">
    <source>
        <dbReference type="ARBA" id="ARBA00047317"/>
    </source>
</evidence>
<evidence type="ECO:0000256" key="1">
    <source>
        <dbReference type="ARBA" id="ARBA00002901"/>
    </source>
</evidence>
<evidence type="ECO:0000259" key="7">
    <source>
        <dbReference type="SMART" id="SM00852"/>
    </source>
</evidence>
<dbReference type="OrthoDB" id="9804758at2"/>
<dbReference type="InterPro" id="IPR005111">
    <property type="entry name" value="MoeA_C_domain_IV"/>
</dbReference>
<name>A0A844Z770_9SPHN</name>
<comment type="similarity">
    <text evidence="3 6">Belongs to the MoeA family.</text>
</comment>
<protein>
    <recommendedName>
        <fullName evidence="6">Molybdopterin molybdenumtransferase</fullName>
        <ecNumber evidence="6">2.10.1.1</ecNumber>
    </recommendedName>
</protein>
<keyword evidence="6 8" id="KW-0808">Transferase</keyword>
<dbReference type="InterPro" id="IPR005110">
    <property type="entry name" value="MoeA_linker/N"/>
</dbReference>
<comment type="pathway">
    <text evidence="2 6">Cofactor biosynthesis; molybdopterin biosynthesis.</text>
</comment>
<dbReference type="GO" id="GO:0006777">
    <property type="term" value="P:Mo-molybdopterin cofactor biosynthetic process"/>
    <property type="evidence" value="ECO:0007669"/>
    <property type="project" value="UniProtKB-UniRule"/>
</dbReference>
<feature type="domain" description="MoaB/Mog" evidence="7">
    <location>
        <begin position="173"/>
        <end position="310"/>
    </location>
</feature>
<dbReference type="InterPro" id="IPR008284">
    <property type="entry name" value="MoCF_biosynth_CS"/>
</dbReference>
<organism evidence="8 9">
    <name type="scientific">Pontixanthobacter aestiaquae</name>
    <dbReference type="NCBI Taxonomy" id="1509367"/>
    <lineage>
        <taxon>Bacteria</taxon>
        <taxon>Pseudomonadati</taxon>
        <taxon>Pseudomonadota</taxon>
        <taxon>Alphaproteobacteria</taxon>
        <taxon>Sphingomonadales</taxon>
        <taxon>Erythrobacteraceae</taxon>
        <taxon>Pontixanthobacter</taxon>
    </lineage>
</organism>
<dbReference type="SMART" id="SM00852">
    <property type="entry name" value="MoCF_biosynth"/>
    <property type="match status" value="1"/>
</dbReference>
<evidence type="ECO:0000256" key="4">
    <source>
        <dbReference type="ARBA" id="ARBA00023150"/>
    </source>
</evidence>
<dbReference type="GO" id="GO:0061599">
    <property type="term" value="F:molybdopterin molybdotransferase activity"/>
    <property type="evidence" value="ECO:0007669"/>
    <property type="project" value="UniProtKB-UniRule"/>
</dbReference>
<dbReference type="InterPro" id="IPR036425">
    <property type="entry name" value="MoaB/Mog-like_dom_sf"/>
</dbReference>
<dbReference type="InterPro" id="IPR038987">
    <property type="entry name" value="MoeA-like"/>
</dbReference>
<keyword evidence="9" id="KW-1185">Reference proteome</keyword>
<dbReference type="Pfam" id="PF00994">
    <property type="entry name" value="MoCF_biosynth"/>
    <property type="match status" value="1"/>
</dbReference>
<dbReference type="SUPFAM" id="SSF53218">
    <property type="entry name" value="Molybdenum cofactor biosynthesis proteins"/>
    <property type="match status" value="1"/>
</dbReference>
<dbReference type="InterPro" id="IPR036688">
    <property type="entry name" value="MoeA_C_domain_IV_sf"/>
</dbReference>
<evidence type="ECO:0000313" key="9">
    <source>
        <dbReference type="Proteomes" id="UP000460290"/>
    </source>
</evidence>
<comment type="catalytic activity">
    <reaction evidence="5">
        <text>adenylyl-molybdopterin + molybdate = Mo-molybdopterin + AMP + H(+)</text>
        <dbReference type="Rhea" id="RHEA:35047"/>
        <dbReference type="ChEBI" id="CHEBI:15378"/>
        <dbReference type="ChEBI" id="CHEBI:36264"/>
        <dbReference type="ChEBI" id="CHEBI:62727"/>
        <dbReference type="ChEBI" id="CHEBI:71302"/>
        <dbReference type="ChEBI" id="CHEBI:456215"/>
        <dbReference type="EC" id="2.10.1.1"/>
    </reaction>
</comment>
<dbReference type="Gene3D" id="3.40.980.10">
    <property type="entry name" value="MoaB/Mog-like domain"/>
    <property type="match status" value="1"/>
</dbReference>
<dbReference type="RefSeq" id="WP_160613995.1">
    <property type="nucleotide sequence ID" value="NZ_JAUFQM010000001.1"/>
</dbReference>
<dbReference type="SUPFAM" id="SSF63882">
    <property type="entry name" value="MoeA N-terminal region -like"/>
    <property type="match status" value="1"/>
</dbReference>
<dbReference type="AlphaFoldDB" id="A0A844Z770"/>
<evidence type="ECO:0000313" key="8">
    <source>
        <dbReference type="EMBL" id="MXO83658.1"/>
    </source>
</evidence>
<dbReference type="Pfam" id="PF03453">
    <property type="entry name" value="MoeA_N"/>
    <property type="match status" value="1"/>
</dbReference>
<dbReference type="UniPathway" id="UPA00344"/>
<dbReference type="GO" id="GO:0005829">
    <property type="term" value="C:cytosol"/>
    <property type="evidence" value="ECO:0007669"/>
    <property type="project" value="TreeGrafter"/>
</dbReference>
<dbReference type="InterPro" id="IPR036135">
    <property type="entry name" value="MoeA_linker/N_sf"/>
</dbReference>
<comment type="function">
    <text evidence="1 6">Catalyzes the insertion of molybdate into adenylated molybdopterin with the concomitant release of AMP.</text>
</comment>
<dbReference type="Gene3D" id="2.170.190.11">
    <property type="entry name" value="Molybdopterin biosynthesis moea protein, domain 3"/>
    <property type="match status" value="1"/>
</dbReference>
<dbReference type="PROSITE" id="PS01079">
    <property type="entry name" value="MOCF_BIOSYNTHESIS_2"/>
    <property type="match status" value="1"/>
</dbReference>
<keyword evidence="6" id="KW-0500">Molybdenum</keyword>
<keyword evidence="6" id="KW-0479">Metal-binding</keyword>
<dbReference type="CDD" id="cd00887">
    <property type="entry name" value="MoeA"/>
    <property type="match status" value="1"/>
</dbReference>
<evidence type="ECO:0000256" key="3">
    <source>
        <dbReference type="ARBA" id="ARBA00010763"/>
    </source>
</evidence>
<evidence type="ECO:0000256" key="2">
    <source>
        <dbReference type="ARBA" id="ARBA00005046"/>
    </source>
</evidence>
<comment type="caution">
    <text evidence="8">The sequence shown here is derived from an EMBL/GenBank/DDBJ whole genome shotgun (WGS) entry which is preliminary data.</text>
</comment>
<proteinExistence type="inferred from homology"/>
<dbReference type="GO" id="GO:0046872">
    <property type="term" value="F:metal ion binding"/>
    <property type="evidence" value="ECO:0007669"/>
    <property type="project" value="UniProtKB-UniRule"/>
</dbReference>